<feature type="compositionally biased region" description="Low complexity" evidence="1">
    <location>
        <begin position="605"/>
        <end position="624"/>
    </location>
</feature>
<evidence type="ECO:0000313" key="3">
    <source>
        <dbReference type="Proteomes" id="UP001189429"/>
    </source>
</evidence>
<gene>
    <name evidence="2" type="ORF">PCOR1329_LOCUS31809</name>
</gene>
<feature type="compositionally biased region" description="Low complexity" evidence="1">
    <location>
        <begin position="522"/>
        <end position="531"/>
    </location>
</feature>
<dbReference type="EMBL" id="CAUYUJ010012658">
    <property type="protein sequence ID" value="CAK0834369.1"/>
    <property type="molecule type" value="Genomic_DNA"/>
</dbReference>
<proteinExistence type="predicted"/>
<organism evidence="2 3">
    <name type="scientific">Prorocentrum cordatum</name>
    <dbReference type="NCBI Taxonomy" id="2364126"/>
    <lineage>
        <taxon>Eukaryota</taxon>
        <taxon>Sar</taxon>
        <taxon>Alveolata</taxon>
        <taxon>Dinophyceae</taxon>
        <taxon>Prorocentrales</taxon>
        <taxon>Prorocentraceae</taxon>
        <taxon>Prorocentrum</taxon>
    </lineage>
</organism>
<sequence length="751" mass="79364">MGKEGRTNDVMVAAWTKAKATPVLDVLAMPDVDGDVDKQWNFSARRSIEGFIDVIANCGELSGVNWETVKEAMADGRCNSLPPPLGFSDDGQNDVPCVMNMRVSKSLPGAGCLVVKVFAFLGGGERMSTILEKIVEGDPCVLDSRPDTFNSARALPVVLEAMGRWLFRYWCMQKPGVAAEKQAALNRAWNFAQAEAPRGHFDGQRALWLERQCAGPDSPIYHAKREFEDYYPPLKPDVRKEYQPMTNRTPKTLTGNALLAIGGAGSGETPFMCVLAVATARRNVDVANERRPGRAKAAVRVSAEMDFFRREVGGPRAPCIFDDGDLADQRPRVLKAFLDPAQAEAVTCARWGAAKFARGEAGRQAKFGGDDEYNASADPNGEEWGLAATSSDAAKRTAAILADMIRPAFPKGLSESNLGAMLQRCNVALNTRHSFFFRPAGKDSVVEKLPPMSSYIAAEAGKISMRPLQRKKPRDQEGRDGPLAFEKKDALKLMAEARDAAGARGDGGDGAAAAAAAGGAPAGAAAPWRAGQSGGLGAAPEDDDLFGRRGGADVADEEDVFGFGGGKAATEPTPPKGLTAARNARVEQLVKFETNAGMIVPWQTGAASGSSGGASAPSGEAAPADAAPEVQPLIVGCHGALPEEDHREQMAIFHGFAQAHHGAHEDLVTPPRGARKTGLARGWPLSPVDRQEQQAIFASIVSQAHGETIAIDDGDVDLDAEMGAVLEADQLGGDAEQLGGGAAEQPDSDAD</sequence>
<name>A0ABN9SR64_9DINO</name>
<feature type="compositionally biased region" description="Basic and acidic residues" evidence="1">
    <location>
        <begin position="474"/>
        <end position="485"/>
    </location>
</feature>
<evidence type="ECO:0008006" key="4">
    <source>
        <dbReference type="Google" id="ProtNLM"/>
    </source>
</evidence>
<keyword evidence="3" id="KW-1185">Reference proteome</keyword>
<evidence type="ECO:0000313" key="2">
    <source>
        <dbReference type="EMBL" id="CAK0834369.1"/>
    </source>
</evidence>
<feature type="region of interest" description="Disordered" evidence="1">
    <location>
        <begin position="728"/>
        <end position="751"/>
    </location>
</feature>
<evidence type="ECO:0000256" key="1">
    <source>
        <dbReference type="SAM" id="MobiDB-lite"/>
    </source>
</evidence>
<protein>
    <recommendedName>
        <fullName evidence="4">Inorganic diphosphatase</fullName>
    </recommendedName>
</protein>
<accession>A0ABN9SR64</accession>
<feature type="region of interest" description="Disordered" evidence="1">
    <location>
        <begin position="522"/>
        <end position="543"/>
    </location>
</feature>
<feature type="region of interest" description="Disordered" evidence="1">
    <location>
        <begin position="464"/>
        <end position="485"/>
    </location>
</feature>
<comment type="caution">
    <text evidence="2">The sequence shown here is derived from an EMBL/GenBank/DDBJ whole genome shotgun (WGS) entry which is preliminary data.</text>
</comment>
<feature type="region of interest" description="Disordered" evidence="1">
    <location>
        <begin position="604"/>
        <end position="624"/>
    </location>
</feature>
<dbReference type="Proteomes" id="UP001189429">
    <property type="component" value="Unassembled WGS sequence"/>
</dbReference>
<reference evidence="2" key="1">
    <citation type="submission" date="2023-10" db="EMBL/GenBank/DDBJ databases">
        <authorList>
            <person name="Chen Y."/>
            <person name="Shah S."/>
            <person name="Dougan E. K."/>
            <person name="Thang M."/>
            <person name="Chan C."/>
        </authorList>
    </citation>
    <scope>NUCLEOTIDE SEQUENCE [LARGE SCALE GENOMIC DNA]</scope>
</reference>